<accession>A0A2A9CWS9</accession>
<dbReference type="CDD" id="cd04301">
    <property type="entry name" value="NAT_SF"/>
    <property type="match status" value="1"/>
</dbReference>
<reference evidence="4 5" key="1">
    <citation type="submission" date="2017-10" db="EMBL/GenBank/DDBJ databases">
        <title>Sequencing the genomes of 1000 actinobacteria strains.</title>
        <authorList>
            <person name="Klenk H.-P."/>
        </authorList>
    </citation>
    <scope>NUCLEOTIDE SEQUENCE [LARGE SCALE GENOMIC DNA]</scope>
    <source>
        <strain evidence="4 5">DSM 15597</strain>
    </source>
</reference>
<dbReference type="Gene3D" id="3.40.630.30">
    <property type="match status" value="1"/>
</dbReference>
<dbReference type="EMBL" id="PDJC01000001">
    <property type="protein sequence ID" value="PFG18029.1"/>
    <property type="molecule type" value="Genomic_DNA"/>
</dbReference>
<dbReference type="Proteomes" id="UP000226079">
    <property type="component" value="Unassembled WGS sequence"/>
</dbReference>
<protein>
    <submittedName>
        <fullName evidence="4">Acetyltransferase (GNAT) family protein</fullName>
    </submittedName>
</protein>
<keyword evidence="1 4" id="KW-0808">Transferase</keyword>
<dbReference type="InterPro" id="IPR000182">
    <property type="entry name" value="GNAT_dom"/>
</dbReference>
<evidence type="ECO:0000259" key="3">
    <source>
        <dbReference type="PROSITE" id="PS51186"/>
    </source>
</evidence>
<evidence type="ECO:0000256" key="1">
    <source>
        <dbReference type="ARBA" id="ARBA00022679"/>
    </source>
</evidence>
<dbReference type="AlphaFoldDB" id="A0A2A9CWS9"/>
<dbReference type="InterPro" id="IPR050832">
    <property type="entry name" value="Bact_Acetyltransf"/>
</dbReference>
<evidence type="ECO:0000256" key="2">
    <source>
        <dbReference type="ARBA" id="ARBA00023315"/>
    </source>
</evidence>
<proteinExistence type="predicted"/>
<dbReference type="InterPro" id="IPR016181">
    <property type="entry name" value="Acyl_CoA_acyltransferase"/>
</dbReference>
<keyword evidence="5" id="KW-1185">Reference proteome</keyword>
<dbReference type="GO" id="GO:0016747">
    <property type="term" value="F:acyltransferase activity, transferring groups other than amino-acyl groups"/>
    <property type="evidence" value="ECO:0007669"/>
    <property type="project" value="InterPro"/>
</dbReference>
<organism evidence="4 5">
    <name type="scientific">Propionicimonas paludicola</name>
    <dbReference type="NCBI Taxonomy" id="185243"/>
    <lineage>
        <taxon>Bacteria</taxon>
        <taxon>Bacillati</taxon>
        <taxon>Actinomycetota</taxon>
        <taxon>Actinomycetes</taxon>
        <taxon>Propionibacteriales</taxon>
        <taxon>Nocardioidaceae</taxon>
        <taxon>Propionicimonas</taxon>
    </lineage>
</organism>
<name>A0A2A9CWS9_9ACTN</name>
<sequence length="155" mass="16502">MVSSGATIRPMTAADVGEVFTVQRAAFVVEAQRYADAFLPPLTESVDDILTDLQTSIGLVSVLDGRLVGSIRVKAKDDELHIGRLSVAPDLHGRGLGAELLLAAEKVLPGRRAVLFTGDRSESNLHLYTSRGYAETGRAEVPGGVVLIHLAKELV</sequence>
<feature type="domain" description="N-acetyltransferase" evidence="3">
    <location>
        <begin position="6"/>
        <end position="155"/>
    </location>
</feature>
<gene>
    <name evidence="4" type="ORF">ATK74_2609</name>
</gene>
<dbReference type="PANTHER" id="PTHR43877">
    <property type="entry name" value="AMINOALKYLPHOSPHONATE N-ACETYLTRANSFERASE-RELATED-RELATED"/>
    <property type="match status" value="1"/>
</dbReference>
<evidence type="ECO:0000313" key="5">
    <source>
        <dbReference type="Proteomes" id="UP000226079"/>
    </source>
</evidence>
<dbReference type="OrthoDB" id="4322031at2"/>
<dbReference type="PROSITE" id="PS51186">
    <property type="entry name" value="GNAT"/>
    <property type="match status" value="1"/>
</dbReference>
<dbReference type="SUPFAM" id="SSF55729">
    <property type="entry name" value="Acyl-CoA N-acyltransferases (Nat)"/>
    <property type="match status" value="1"/>
</dbReference>
<keyword evidence="2" id="KW-0012">Acyltransferase</keyword>
<dbReference type="Pfam" id="PF00583">
    <property type="entry name" value="Acetyltransf_1"/>
    <property type="match status" value="1"/>
</dbReference>
<evidence type="ECO:0000313" key="4">
    <source>
        <dbReference type="EMBL" id="PFG18029.1"/>
    </source>
</evidence>
<comment type="caution">
    <text evidence="4">The sequence shown here is derived from an EMBL/GenBank/DDBJ whole genome shotgun (WGS) entry which is preliminary data.</text>
</comment>